<dbReference type="Pfam" id="PF04043">
    <property type="entry name" value="PMEI"/>
    <property type="match status" value="1"/>
</dbReference>
<evidence type="ECO:0000313" key="3">
    <source>
        <dbReference type="Proteomes" id="UP000653305"/>
    </source>
</evidence>
<sequence length="143" mass="15703">MYPNPRIPAQNRIRKEFIRSVACNHAIRDFKRDKHGGAYIKNLLSKAGPNKKGALQDCKKSYDDIISAFNSALSEVRDDKEYLTATYGLLIGSTDTFQPCLDDVAAGKIKDGTILNGNDVALIYAFSAYQAVDSIPEQVTVTG</sequence>
<dbReference type="OrthoDB" id="903589at2759"/>
<dbReference type="InterPro" id="IPR006501">
    <property type="entry name" value="Pectinesterase_inhib_dom"/>
</dbReference>
<keyword evidence="3" id="KW-1185">Reference proteome</keyword>
<dbReference type="InterPro" id="IPR035513">
    <property type="entry name" value="Invertase/methylesterase_inhib"/>
</dbReference>
<reference evidence="2" key="1">
    <citation type="submission" date="2020-07" db="EMBL/GenBank/DDBJ databases">
        <title>Ethylene signaling mediates host invasion by parasitic plants.</title>
        <authorList>
            <person name="Yoshida S."/>
        </authorList>
    </citation>
    <scope>NUCLEOTIDE SEQUENCE</scope>
    <source>
        <strain evidence="2">Okayama</strain>
    </source>
</reference>
<gene>
    <name evidence="2" type="ORF">PHJA_002293600</name>
</gene>
<dbReference type="EMBL" id="BMAC01000689">
    <property type="protein sequence ID" value="GFQ01497.1"/>
    <property type="molecule type" value="Genomic_DNA"/>
</dbReference>
<dbReference type="GO" id="GO:0004857">
    <property type="term" value="F:enzyme inhibitor activity"/>
    <property type="evidence" value="ECO:0007669"/>
    <property type="project" value="InterPro"/>
</dbReference>
<dbReference type="SUPFAM" id="SSF101148">
    <property type="entry name" value="Plant invertase/pectin methylesterase inhibitor"/>
    <property type="match status" value="1"/>
</dbReference>
<protein>
    <recommendedName>
        <fullName evidence="1">Pectinesterase inhibitor domain-containing protein</fullName>
    </recommendedName>
</protein>
<dbReference type="AlphaFoldDB" id="A0A830CQA7"/>
<proteinExistence type="predicted"/>
<name>A0A830CQA7_9LAMI</name>
<comment type="caution">
    <text evidence="2">The sequence shown here is derived from an EMBL/GenBank/DDBJ whole genome shotgun (WGS) entry which is preliminary data.</text>
</comment>
<dbReference type="Gene3D" id="1.20.140.40">
    <property type="entry name" value="Invertase/pectin methylesterase inhibitor family protein"/>
    <property type="match status" value="1"/>
</dbReference>
<evidence type="ECO:0000313" key="2">
    <source>
        <dbReference type="EMBL" id="GFQ01497.1"/>
    </source>
</evidence>
<organism evidence="2 3">
    <name type="scientific">Phtheirospermum japonicum</name>
    <dbReference type="NCBI Taxonomy" id="374723"/>
    <lineage>
        <taxon>Eukaryota</taxon>
        <taxon>Viridiplantae</taxon>
        <taxon>Streptophyta</taxon>
        <taxon>Embryophyta</taxon>
        <taxon>Tracheophyta</taxon>
        <taxon>Spermatophyta</taxon>
        <taxon>Magnoliopsida</taxon>
        <taxon>eudicotyledons</taxon>
        <taxon>Gunneridae</taxon>
        <taxon>Pentapetalae</taxon>
        <taxon>asterids</taxon>
        <taxon>lamiids</taxon>
        <taxon>Lamiales</taxon>
        <taxon>Orobanchaceae</taxon>
        <taxon>Orobanchaceae incertae sedis</taxon>
        <taxon>Phtheirospermum</taxon>
    </lineage>
</organism>
<feature type="domain" description="Pectinesterase inhibitor" evidence="1">
    <location>
        <begin position="20"/>
        <end position="81"/>
    </location>
</feature>
<accession>A0A830CQA7</accession>
<evidence type="ECO:0000259" key="1">
    <source>
        <dbReference type="Pfam" id="PF04043"/>
    </source>
</evidence>
<dbReference type="Proteomes" id="UP000653305">
    <property type="component" value="Unassembled WGS sequence"/>
</dbReference>